<dbReference type="PANTHER" id="PTHR30575:SF0">
    <property type="entry name" value="XAA-ARG DIPEPTIDASE"/>
    <property type="match status" value="1"/>
</dbReference>
<dbReference type="HOGENOM" id="CLU_3384970_0_0_1"/>
<dbReference type="OrthoDB" id="6119954at2759"/>
<name>K9FEY7_PEND1</name>
<dbReference type="PANTHER" id="PTHR30575">
    <property type="entry name" value="PEPTIDASE M20"/>
    <property type="match status" value="1"/>
</dbReference>
<dbReference type="KEGG" id="pdp:PDIP_77680"/>
<sequence length="33" mass="3353">MAFNAEYDALPGMGHACGHNVIATSSIAAFLAT</sequence>
<evidence type="ECO:0000313" key="2">
    <source>
        <dbReference type="Proteomes" id="UP000009886"/>
    </source>
</evidence>
<proteinExistence type="predicted"/>
<dbReference type="Gene3D" id="3.40.630.10">
    <property type="entry name" value="Zn peptidases"/>
    <property type="match status" value="1"/>
</dbReference>
<dbReference type="EMBL" id="AKCU01000473">
    <property type="protein sequence ID" value="EKV06732.1"/>
    <property type="molecule type" value="Genomic_DNA"/>
</dbReference>
<dbReference type="InterPro" id="IPR052030">
    <property type="entry name" value="Peptidase_M20/M20A_hydrolases"/>
</dbReference>
<protein>
    <recommendedName>
        <fullName evidence="3">Amidohydrolase</fullName>
    </recommendedName>
</protein>
<dbReference type="AlphaFoldDB" id="K9FEY7"/>
<accession>K9FEY7</accession>
<evidence type="ECO:0008006" key="3">
    <source>
        <dbReference type="Google" id="ProtNLM"/>
    </source>
</evidence>
<reference evidence="2" key="1">
    <citation type="journal article" date="2012" name="BMC Genomics">
        <title>Genome sequence of the necrotrophic fungus Penicillium digitatum, the main postharvest pathogen of citrus.</title>
        <authorList>
            <person name="Marcet-Houben M."/>
            <person name="Ballester A.-R."/>
            <person name="de la Fuente B."/>
            <person name="Harries E."/>
            <person name="Marcos J.F."/>
            <person name="Gonzalez-Candelas L."/>
            <person name="Gabaldon T."/>
        </authorList>
    </citation>
    <scope>NUCLEOTIDE SEQUENCE [LARGE SCALE GENOMIC DNA]</scope>
    <source>
        <strain evidence="2">Pd1 / CECT 20795</strain>
    </source>
</reference>
<comment type="caution">
    <text evidence="1">The sequence shown here is derived from an EMBL/GenBank/DDBJ whole genome shotgun (WGS) entry which is preliminary data.</text>
</comment>
<dbReference type="SUPFAM" id="SSF53187">
    <property type="entry name" value="Zn-dependent exopeptidases"/>
    <property type="match status" value="1"/>
</dbReference>
<dbReference type="GO" id="GO:0016805">
    <property type="term" value="F:dipeptidase activity"/>
    <property type="evidence" value="ECO:0007669"/>
    <property type="project" value="TreeGrafter"/>
</dbReference>
<organism evidence="1 2">
    <name type="scientific">Penicillium digitatum (strain Pd1 / CECT 20795)</name>
    <name type="common">Green mold</name>
    <dbReference type="NCBI Taxonomy" id="1170230"/>
    <lineage>
        <taxon>Eukaryota</taxon>
        <taxon>Fungi</taxon>
        <taxon>Dikarya</taxon>
        <taxon>Ascomycota</taxon>
        <taxon>Pezizomycotina</taxon>
        <taxon>Eurotiomycetes</taxon>
        <taxon>Eurotiomycetidae</taxon>
        <taxon>Eurotiales</taxon>
        <taxon>Aspergillaceae</taxon>
        <taxon>Penicillium</taxon>
    </lineage>
</organism>
<gene>
    <name evidence="1" type="ORF">PDIP_77680</name>
</gene>
<evidence type="ECO:0000313" key="1">
    <source>
        <dbReference type="EMBL" id="EKV06732.1"/>
    </source>
</evidence>
<dbReference type="Proteomes" id="UP000009886">
    <property type="component" value="Unassembled WGS sequence"/>
</dbReference>
<dbReference type="VEuPathDB" id="FungiDB:PDIP_77680"/>